<protein>
    <submittedName>
        <fullName evidence="1">Putative phage baseplate assembly protein</fullName>
    </submittedName>
</protein>
<organism evidence="1 2">
    <name type="scientific">Jiangella mangrovi</name>
    <dbReference type="NCBI Taxonomy" id="1524084"/>
    <lineage>
        <taxon>Bacteria</taxon>
        <taxon>Bacillati</taxon>
        <taxon>Actinomycetota</taxon>
        <taxon>Actinomycetes</taxon>
        <taxon>Jiangellales</taxon>
        <taxon>Jiangellaceae</taxon>
        <taxon>Jiangella</taxon>
    </lineage>
</organism>
<evidence type="ECO:0000313" key="2">
    <source>
        <dbReference type="Proteomes" id="UP000542813"/>
    </source>
</evidence>
<dbReference type="EMBL" id="JACHMM010000001">
    <property type="protein sequence ID" value="MBB5789823.1"/>
    <property type="molecule type" value="Genomic_DNA"/>
</dbReference>
<dbReference type="NCBIfam" id="TIGR02243">
    <property type="entry name" value="putative baseplate assembly protein"/>
    <property type="match status" value="1"/>
</dbReference>
<gene>
    <name evidence="1" type="ORF">HD601_004398</name>
</gene>
<dbReference type="InterPro" id="IPR011749">
    <property type="entry name" value="CHP02243"/>
</dbReference>
<accession>A0A7W9LN06</accession>
<comment type="caution">
    <text evidence="1">The sequence shown here is derived from an EMBL/GenBank/DDBJ whole genome shotgun (WGS) entry which is preliminary data.</text>
</comment>
<dbReference type="Proteomes" id="UP000542813">
    <property type="component" value="Unassembled WGS sequence"/>
</dbReference>
<dbReference type="AlphaFoldDB" id="A0A7W9LN06"/>
<dbReference type="RefSeq" id="WP_184825440.1">
    <property type="nucleotide sequence ID" value="NZ_JACHMM010000001.1"/>
</dbReference>
<evidence type="ECO:0000313" key="1">
    <source>
        <dbReference type="EMBL" id="MBB5789823.1"/>
    </source>
</evidence>
<name>A0A7W9LN06_9ACTN</name>
<sequence length="641" mass="68728">MPLPAPNLDDRRFQDIVDEAKRLIPRYCPEWTNHNVADPGVALIELFAWMSESVIFRLNQVPEKLYVHFLNLVGIEPFPPSVARADLTFWLSAALERTVVVPAGTPVATAGAPDRVVFATVDDLAIRPPELTGLLTADAAERISDRWTDFTVLGLPVECFSPGLTPGDAVVLGFADSLAGAAVRLTIAAEAEGIGVDPRRPPLAWEAWTGEAWVSAVVHRDTTGGLNRDGEIVLLIPREHRSLLLGERTAYWVRGRLRAPEAGQPTYRRPPRIRSLEVAAIGGTTAAEHASAIPAETLGRSTGAPGQVFAVSAAPVLPRRGDELVRVVDRGGAHTWTEVPDFTDSGPGDRHVVWDSATGEVRFGPRVRYPDGGSRQHGAVPPDGAEIVVSGYRTGGGRAGNVGAHTLTELLTTVPYVTSVTNLAPATGGVDAETVAEAKVRGPLTLRTGRRAVTAGDFERLAREASAQVARARCLPGDGSARVMLVPHVRSHPRDHRLDDFALSAPLLDTVGTHLDRHRLVGTAVELTTPFYQGVSVAAMVRTATGRPAELVSGRIVEELTRYVNPLTGGPDGTGWPFDADLSFAAVSQLIEAVDGVDRVDEVLLFEFDLRTGRRLGSGRDIIRLAPDSLFLSAAHQVVVR</sequence>
<reference evidence="1 2" key="1">
    <citation type="submission" date="2020-08" db="EMBL/GenBank/DDBJ databases">
        <title>Sequencing the genomes of 1000 actinobacteria strains.</title>
        <authorList>
            <person name="Klenk H.-P."/>
        </authorList>
    </citation>
    <scope>NUCLEOTIDE SEQUENCE [LARGE SCALE GENOMIC DNA]</scope>
    <source>
        <strain evidence="1 2">DSM 102122</strain>
    </source>
</reference>
<keyword evidence="2" id="KW-1185">Reference proteome</keyword>
<proteinExistence type="predicted"/>